<dbReference type="EMBL" id="CCYD01000053">
    <property type="protein sequence ID" value="CEG35589.1"/>
    <property type="molecule type" value="Genomic_DNA"/>
</dbReference>
<dbReference type="GeneID" id="36406515"/>
<reference evidence="2" key="1">
    <citation type="submission" date="2014-09" db="EMBL/GenBank/DDBJ databases">
        <authorList>
            <person name="Sharma Rahul"/>
            <person name="Thines Marco"/>
        </authorList>
    </citation>
    <scope>NUCLEOTIDE SEQUENCE [LARGE SCALE GENOMIC DNA]</scope>
</reference>
<accession>A0A0P1A5J1</accession>
<evidence type="ECO:0000313" key="2">
    <source>
        <dbReference type="Proteomes" id="UP000054928"/>
    </source>
</evidence>
<dbReference type="AlphaFoldDB" id="A0A0P1A5J1"/>
<dbReference type="RefSeq" id="XP_024571958.1">
    <property type="nucleotide sequence ID" value="XM_024725859.1"/>
</dbReference>
<keyword evidence="2" id="KW-1185">Reference proteome</keyword>
<dbReference type="Proteomes" id="UP000054928">
    <property type="component" value="Unassembled WGS sequence"/>
</dbReference>
<proteinExistence type="predicted"/>
<sequence length="51" mass="5774">MDFEDKGDGDGALKQSRATMVICRYYLFPALVEYGAVKSKKGEHSEIYRKA</sequence>
<protein>
    <submittedName>
        <fullName evidence="1">Uncharacterized protein</fullName>
    </submittedName>
</protein>
<name>A0A0P1A5J1_PLAHL</name>
<organism evidence="1 2">
    <name type="scientific">Plasmopara halstedii</name>
    <name type="common">Downy mildew of sunflower</name>
    <dbReference type="NCBI Taxonomy" id="4781"/>
    <lineage>
        <taxon>Eukaryota</taxon>
        <taxon>Sar</taxon>
        <taxon>Stramenopiles</taxon>
        <taxon>Oomycota</taxon>
        <taxon>Peronosporomycetes</taxon>
        <taxon>Peronosporales</taxon>
        <taxon>Peronosporaceae</taxon>
        <taxon>Plasmopara</taxon>
    </lineage>
</organism>
<evidence type="ECO:0000313" key="1">
    <source>
        <dbReference type="EMBL" id="CEG35589.1"/>
    </source>
</evidence>